<evidence type="ECO:0000256" key="1">
    <source>
        <dbReference type="ARBA" id="ARBA00001946"/>
    </source>
</evidence>
<keyword evidence="15" id="KW-1185">Reference proteome</keyword>
<keyword evidence="5 10" id="KW-0819">tRNA processing</keyword>
<evidence type="ECO:0000256" key="10">
    <source>
        <dbReference type="HAMAP-Rule" id="MF_00185"/>
    </source>
</evidence>
<dbReference type="EMBL" id="QFWV02000008">
    <property type="protein sequence ID" value="RKF05753.1"/>
    <property type="molecule type" value="Genomic_DNA"/>
</dbReference>
<comment type="caution">
    <text evidence="10">Lacks conserved residue(s) required for the propagation of feature annotation.</text>
</comment>
<comment type="similarity">
    <text evidence="3 10 13">Belongs to the IPP transferase family.</text>
</comment>
<evidence type="ECO:0000256" key="12">
    <source>
        <dbReference type="RuleBase" id="RU003784"/>
    </source>
</evidence>
<evidence type="ECO:0000256" key="6">
    <source>
        <dbReference type="ARBA" id="ARBA00022741"/>
    </source>
</evidence>
<keyword evidence="4 10" id="KW-0808">Transferase</keyword>
<dbReference type="GO" id="GO:0052381">
    <property type="term" value="F:tRNA dimethylallyltransferase activity"/>
    <property type="evidence" value="ECO:0007669"/>
    <property type="project" value="UniProtKB-UniRule"/>
</dbReference>
<dbReference type="HAMAP" id="MF_00185">
    <property type="entry name" value="IPP_trans"/>
    <property type="match status" value="1"/>
</dbReference>
<comment type="subunit">
    <text evidence="10">Monomer.</text>
</comment>
<dbReference type="PANTHER" id="PTHR11088">
    <property type="entry name" value="TRNA DIMETHYLALLYLTRANSFERASE"/>
    <property type="match status" value="1"/>
</dbReference>
<feature type="region of interest" description="Interaction with substrate tRNA" evidence="10">
    <location>
        <begin position="158"/>
        <end position="162"/>
    </location>
</feature>
<evidence type="ECO:0000256" key="4">
    <source>
        <dbReference type="ARBA" id="ARBA00022679"/>
    </source>
</evidence>
<sequence length="302" mass="32213">MERTITLIAGPTASGKSALALDLAARHGGHIVNADSMQVYDGLRILTARPAAREMATVPHHLYGHVAPAVAYSTGAWARDVRALLKRLPADAPLIFVGGTGLYFRALTEGLSPMPDVPDAVRSDLRARLAAEGAPALHAELAACDPAGASMLEPGDGQRIVRALEVLKASGRPLADWQGQAAEPVLGPDSITERWVVLPDRVALYGRIEARFDAMIAAGALDEVRRLRALGLPPDMPAMKAIGVRELGAVLDGSMKEDAAIVRAKTATRQYAKRQMTWFRNQLGDEWQRVDAGEAVAPATMP</sequence>
<feature type="binding site" evidence="10">
    <location>
        <begin position="10"/>
        <end position="17"/>
    </location>
    <ligand>
        <name>ATP</name>
        <dbReference type="ChEBI" id="CHEBI:30616"/>
    </ligand>
</feature>
<evidence type="ECO:0000256" key="3">
    <source>
        <dbReference type="ARBA" id="ARBA00005842"/>
    </source>
</evidence>
<protein>
    <recommendedName>
        <fullName evidence="10">tRNA dimethylallyltransferase</fullName>
        <ecNumber evidence="10">2.5.1.75</ecNumber>
    </recommendedName>
    <alternativeName>
        <fullName evidence="10">Dimethylallyl diphosphate:tRNA dimethylallyltransferase</fullName>
        <shortName evidence="10">DMAPP:tRNA dimethylallyltransferase</shortName>
        <shortName evidence="10">DMATase</shortName>
    </alternativeName>
    <alternativeName>
        <fullName evidence="10">Isopentenyl-diphosphate:tRNA isopentenyltransferase</fullName>
        <shortName evidence="10">IPP transferase</shortName>
        <shortName evidence="10">IPPT</shortName>
        <shortName evidence="10">IPTase</shortName>
    </alternativeName>
</protein>
<comment type="caution">
    <text evidence="14">The sequence shown here is derived from an EMBL/GenBank/DDBJ whole genome shotgun (WGS) entry which is preliminary data.</text>
</comment>
<comment type="function">
    <text evidence="2 10 12">Catalyzes the transfer of a dimethylallyl group onto the adenine at position 37 in tRNAs that read codons beginning with uridine, leading to the formation of N6-(dimethylallyl)adenosine (i(6)A).</text>
</comment>
<name>A0A3A8AIV8_9HYPH</name>
<keyword evidence="8 10" id="KW-0460">Magnesium</keyword>
<evidence type="ECO:0000313" key="14">
    <source>
        <dbReference type="EMBL" id="RKF05753.1"/>
    </source>
</evidence>
<dbReference type="OrthoDB" id="9776390at2"/>
<evidence type="ECO:0000256" key="7">
    <source>
        <dbReference type="ARBA" id="ARBA00022840"/>
    </source>
</evidence>
<dbReference type="NCBIfam" id="TIGR00174">
    <property type="entry name" value="miaA"/>
    <property type="match status" value="1"/>
</dbReference>
<dbReference type="GO" id="GO:0006400">
    <property type="term" value="P:tRNA modification"/>
    <property type="evidence" value="ECO:0007669"/>
    <property type="project" value="TreeGrafter"/>
</dbReference>
<dbReference type="Gene3D" id="1.10.20.140">
    <property type="match status" value="1"/>
</dbReference>
<evidence type="ECO:0000256" key="13">
    <source>
        <dbReference type="RuleBase" id="RU003785"/>
    </source>
</evidence>
<comment type="catalytic activity">
    <reaction evidence="9 10 11">
        <text>adenosine(37) in tRNA + dimethylallyl diphosphate = N(6)-dimethylallyladenosine(37) in tRNA + diphosphate</text>
        <dbReference type="Rhea" id="RHEA:26482"/>
        <dbReference type="Rhea" id="RHEA-COMP:10162"/>
        <dbReference type="Rhea" id="RHEA-COMP:10375"/>
        <dbReference type="ChEBI" id="CHEBI:33019"/>
        <dbReference type="ChEBI" id="CHEBI:57623"/>
        <dbReference type="ChEBI" id="CHEBI:74411"/>
        <dbReference type="ChEBI" id="CHEBI:74415"/>
        <dbReference type="EC" id="2.5.1.75"/>
    </reaction>
</comment>
<evidence type="ECO:0000256" key="2">
    <source>
        <dbReference type="ARBA" id="ARBA00003213"/>
    </source>
</evidence>
<feature type="site" description="Interaction with substrate tRNA" evidence="10">
    <location>
        <position position="100"/>
    </location>
</feature>
<evidence type="ECO:0000256" key="8">
    <source>
        <dbReference type="ARBA" id="ARBA00022842"/>
    </source>
</evidence>
<evidence type="ECO:0000256" key="5">
    <source>
        <dbReference type="ARBA" id="ARBA00022694"/>
    </source>
</evidence>
<organism evidence="14 15">
    <name type="scientific">Oceaniradius stylonematis</name>
    <dbReference type="NCBI Taxonomy" id="2184161"/>
    <lineage>
        <taxon>Bacteria</taxon>
        <taxon>Pseudomonadati</taxon>
        <taxon>Pseudomonadota</taxon>
        <taxon>Alphaproteobacteria</taxon>
        <taxon>Hyphomicrobiales</taxon>
        <taxon>Ahrensiaceae</taxon>
        <taxon>Oceaniradius</taxon>
    </lineage>
</organism>
<proteinExistence type="inferred from homology"/>
<dbReference type="GO" id="GO:0005524">
    <property type="term" value="F:ATP binding"/>
    <property type="evidence" value="ECO:0007669"/>
    <property type="project" value="UniProtKB-UniRule"/>
</dbReference>
<keyword evidence="7 10" id="KW-0067">ATP-binding</keyword>
<dbReference type="InterPro" id="IPR027417">
    <property type="entry name" value="P-loop_NTPase"/>
</dbReference>
<dbReference type="Proteomes" id="UP000246132">
    <property type="component" value="Unassembled WGS sequence"/>
</dbReference>
<reference evidence="14 15" key="1">
    <citation type="journal article" date="2018" name="Int. J. Syst. Bacteriol.">
        <title>Oceaniradius stylonemae gen. nov., sp. nov., isolated from a red alga, Stylonema cornu-cervi.</title>
        <authorList>
            <person name="Jeong S."/>
        </authorList>
    </citation>
    <scope>NUCLEOTIDE SEQUENCE [LARGE SCALE GENOMIC DNA]</scope>
    <source>
        <strain evidence="14 15">StC1</strain>
    </source>
</reference>
<keyword evidence="6 10" id="KW-0547">Nucleotide-binding</keyword>
<dbReference type="PANTHER" id="PTHR11088:SF60">
    <property type="entry name" value="TRNA DIMETHYLALLYLTRANSFERASE"/>
    <property type="match status" value="1"/>
</dbReference>
<gene>
    <name evidence="10 14" type="primary">miaA</name>
    <name evidence="14" type="ORF">DEM25_014245</name>
</gene>
<dbReference type="AlphaFoldDB" id="A0A3A8AIV8"/>
<evidence type="ECO:0000256" key="11">
    <source>
        <dbReference type="RuleBase" id="RU003783"/>
    </source>
</evidence>
<dbReference type="SUPFAM" id="SSF52540">
    <property type="entry name" value="P-loop containing nucleoside triphosphate hydrolases"/>
    <property type="match status" value="1"/>
</dbReference>
<dbReference type="Gene3D" id="3.40.50.300">
    <property type="entry name" value="P-loop containing nucleotide triphosphate hydrolases"/>
    <property type="match status" value="1"/>
</dbReference>
<accession>A0A3A8AIV8</accession>
<comment type="cofactor">
    <cofactor evidence="1 10">
        <name>Mg(2+)</name>
        <dbReference type="ChEBI" id="CHEBI:18420"/>
    </cofactor>
</comment>
<dbReference type="EC" id="2.5.1.75" evidence="10"/>
<dbReference type="Pfam" id="PF01715">
    <property type="entry name" value="IPPT"/>
    <property type="match status" value="1"/>
</dbReference>
<dbReference type="InterPro" id="IPR018022">
    <property type="entry name" value="IPT"/>
</dbReference>
<evidence type="ECO:0000313" key="15">
    <source>
        <dbReference type="Proteomes" id="UP000246132"/>
    </source>
</evidence>
<dbReference type="InterPro" id="IPR039657">
    <property type="entry name" value="Dimethylallyltransferase"/>
</dbReference>
<feature type="region of interest" description="Interaction with substrate tRNA" evidence="10">
    <location>
        <begin position="35"/>
        <end position="38"/>
    </location>
</feature>
<feature type="site" description="Interaction with substrate tRNA" evidence="10">
    <location>
        <position position="126"/>
    </location>
</feature>
<dbReference type="RefSeq" id="WP_109766383.1">
    <property type="nucleotide sequence ID" value="NZ_QFWV02000008.1"/>
</dbReference>
<evidence type="ECO:0000256" key="9">
    <source>
        <dbReference type="ARBA" id="ARBA00049563"/>
    </source>
</evidence>
<feature type="binding site" evidence="10">
    <location>
        <begin position="12"/>
        <end position="17"/>
    </location>
    <ligand>
        <name>substrate</name>
    </ligand>
</feature>